<name>A0A1I4W6Y6_9GAMM</name>
<keyword evidence="4 9" id="KW-0460">Magnesium</keyword>
<dbReference type="InterPro" id="IPR004131">
    <property type="entry name" value="PPase-energised_H-pump"/>
</dbReference>
<feature type="transmembrane region" description="Helical" evidence="9">
    <location>
        <begin position="81"/>
        <end position="102"/>
    </location>
</feature>
<dbReference type="NCBIfam" id="NF001953">
    <property type="entry name" value="PRK00733.2-1"/>
    <property type="match status" value="1"/>
</dbReference>
<feature type="transmembrane region" description="Helical" evidence="9">
    <location>
        <begin position="257"/>
        <end position="278"/>
    </location>
</feature>
<dbReference type="EC" id="7.1.3.1" evidence="9"/>
<feature type="transmembrane region" description="Helical" evidence="9">
    <location>
        <begin position="329"/>
        <end position="353"/>
    </location>
</feature>
<evidence type="ECO:0000313" key="11">
    <source>
        <dbReference type="Proteomes" id="UP000198575"/>
    </source>
</evidence>
<feature type="transmembrane region" description="Helical" evidence="9">
    <location>
        <begin position="290"/>
        <end position="309"/>
    </location>
</feature>
<evidence type="ECO:0000256" key="8">
    <source>
        <dbReference type="ARBA" id="ARBA00023136"/>
    </source>
</evidence>
<comment type="subcellular location">
    <subcellularLocation>
        <location evidence="9">Cell membrane</location>
        <topology evidence="9">Multi-pass membrane protein</topology>
    </subcellularLocation>
    <subcellularLocation>
        <location evidence="1">Endomembrane system</location>
        <topology evidence="1">Multi-pass membrane protein</topology>
    </subcellularLocation>
</comment>
<feature type="transmembrane region" description="Helical" evidence="9">
    <location>
        <begin position="575"/>
        <end position="595"/>
    </location>
</feature>
<feature type="transmembrane region" description="Helical" evidence="9">
    <location>
        <begin position="160"/>
        <end position="179"/>
    </location>
</feature>
<evidence type="ECO:0000256" key="7">
    <source>
        <dbReference type="ARBA" id="ARBA00023065"/>
    </source>
</evidence>
<dbReference type="GO" id="GO:0012505">
    <property type="term" value="C:endomembrane system"/>
    <property type="evidence" value="ECO:0007669"/>
    <property type="project" value="UniProtKB-SubCell"/>
</dbReference>
<organism evidence="10 11">
    <name type="scientific">Dokdonella immobilis</name>
    <dbReference type="NCBI Taxonomy" id="578942"/>
    <lineage>
        <taxon>Bacteria</taxon>
        <taxon>Pseudomonadati</taxon>
        <taxon>Pseudomonadota</taxon>
        <taxon>Gammaproteobacteria</taxon>
        <taxon>Lysobacterales</taxon>
        <taxon>Rhodanobacteraceae</taxon>
        <taxon>Dokdonella</taxon>
    </lineage>
</organism>
<keyword evidence="7 9" id="KW-0406">Ion transport</keyword>
<dbReference type="AlphaFoldDB" id="A0A1I4W6Y6"/>
<dbReference type="NCBIfam" id="NF001960">
    <property type="entry name" value="PRK00733.3-5"/>
    <property type="match status" value="1"/>
</dbReference>
<feature type="transmembrane region" description="Helical" evidence="9">
    <location>
        <begin position="405"/>
        <end position="425"/>
    </location>
</feature>
<dbReference type="NCBIfam" id="TIGR01104">
    <property type="entry name" value="V_PPase"/>
    <property type="match status" value="1"/>
</dbReference>
<evidence type="ECO:0000256" key="6">
    <source>
        <dbReference type="ARBA" id="ARBA00022989"/>
    </source>
</evidence>
<dbReference type="RefSeq" id="WP_092405234.1">
    <property type="nucleotide sequence ID" value="NZ_FOVF01000004.1"/>
</dbReference>
<dbReference type="HAMAP" id="MF_01129">
    <property type="entry name" value="PPase_energized_pump"/>
    <property type="match status" value="1"/>
</dbReference>
<comment type="function">
    <text evidence="9">Proton pump that utilizes the energy of pyrophosphate hydrolysis as the driving force for proton movement across the membrane. Generates a proton motive force.</text>
</comment>
<protein>
    <recommendedName>
        <fullName evidence="9">K(+)-insensitive pyrophosphate-energized proton pump</fullName>
        <ecNumber evidence="9">7.1.3.1</ecNumber>
    </recommendedName>
    <alternativeName>
        <fullName evidence="9">Membrane-bound proton-translocating pyrophosphatase</fullName>
    </alternativeName>
    <alternativeName>
        <fullName evidence="9">Pyrophosphate-energized inorganic pyrophosphatase</fullName>
        <shortName evidence="9">H(+)-PPase</shortName>
    </alternativeName>
</protein>
<comment type="caution">
    <text evidence="9">Lacks conserved residue(s) required for the propagation of feature annotation.</text>
</comment>
<comment type="catalytic activity">
    <reaction evidence="9">
        <text>diphosphate + H2O + H(+)(in) = 2 phosphate + 2 H(+)(out)</text>
        <dbReference type="Rhea" id="RHEA:13973"/>
        <dbReference type="ChEBI" id="CHEBI:15377"/>
        <dbReference type="ChEBI" id="CHEBI:15378"/>
        <dbReference type="ChEBI" id="CHEBI:33019"/>
        <dbReference type="ChEBI" id="CHEBI:43474"/>
        <dbReference type="EC" id="7.1.3.1"/>
    </reaction>
</comment>
<evidence type="ECO:0000256" key="2">
    <source>
        <dbReference type="ARBA" id="ARBA00022448"/>
    </source>
</evidence>
<keyword evidence="3 9" id="KW-0812">Transmembrane</keyword>
<dbReference type="EMBL" id="FOVF01000004">
    <property type="protein sequence ID" value="SFN08839.1"/>
    <property type="molecule type" value="Genomic_DNA"/>
</dbReference>
<feature type="transmembrane region" description="Helical" evidence="9">
    <location>
        <begin position="114"/>
        <end position="140"/>
    </location>
</feature>
<feature type="transmembrane region" description="Helical" evidence="9">
    <location>
        <begin position="57"/>
        <end position="75"/>
    </location>
</feature>
<evidence type="ECO:0000256" key="1">
    <source>
        <dbReference type="ARBA" id="ARBA00004127"/>
    </source>
</evidence>
<keyword evidence="6 9" id="KW-1133">Transmembrane helix</keyword>
<keyword evidence="2 9" id="KW-0813">Transport</keyword>
<proteinExistence type="inferred from homology"/>
<dbReference type="GO" id="GO:0005886">
    <property type="term" value="C:plasma membrane"/>
    <property type="evidence" value="ECO:0007669"/>
    <property type="project" value="UniProtKB-SubCell"/>
</dbReference>
<comment type="subunit">
    <text evidence="9">Homodimer.</text>
</comment>
<dbReference type="Proteomes" id="UP000198575">
    <property type="component" value="Unassembled WGS sequence"/>
</dbReference>
<gene>
    <name evidence="9" type="primary">hppA</name>
    <name evidence="10" type="ORF">SAMN05216289_10416</name>
</gene>
<reference evidence="10 11" key="1">
    <citation type="submission" date="2016-10" db="EMBL/GenBank/DDBJ databases">
        <authorList>
            <person name="de Groot N.N."/>
        </authorList>
    </citation>
    <scope>NUCLEOTIDE SEQUENCE [LARGE SCALE GENOMIC DNA]</scope>
    <source>
        <strain evidence="10 11">CGMCC 1.7659</strain>
    </source>
</reference>
<dbReference type="GO" id="GO:0009678">
    <property type="term" value="F:diphosphate hydrolysis-driven proton transmembrane transporter activity"/>
    <property type="evidence" value="ECO:0007669"/>
    <property type="project" value="UniProtKB-UniRule"/>
</dbReference>
<comment type="cofactor">
    <cofactor evidence="9">
        <name>Mg(2+)</name>
        <dbReference type="ChEBI" id="CHEBI:18420"/>
    </cofactor>
</comment>
<feature type="transmembrane region" description="Helical" evidence="9">
    <location>
        <begin position="374"/>
        <end position="399"/>
    </location>
</feature>
<keyword evidence="9" id="KW-0375">Hydrogen ion transport</keyword>
<dbReference type="NCBIfam" id="NF001951">
    <property type="entry name" value="PRK00733.1-2"/>
    <property type="match status" value="1"/>
</dbReference>
<feature type="transmembrane region" description="Helical" evidence="9">
    <location>
        <begin position="506"/>
        <end position="525"/>
    </location>
</feature>
<keyword evidence="5 9" id="KW-1278">Translocase</keyword>
<feature type="transmembrane region" description="Helical" evidence="9">
    <location>
        <begin position="6"/>
        <end position="29"/>
    </location>
</feature>
<feature type="transmembrane region" description="Helical" evidence="9">
    <location>
        <begin position="601"/>
        <end position="621"/>
    </location>
</feature>
<comment type="similarity">
    <text evidence="9">Belongs to the H(+)-translocating pyrophosphatase (TC 3.A.10) family. K(+)-insensitive subfamily.</text>
</comment>
<feature type="transmembrane region" description="Helical" evidence="9">
    <location>
        <begin position="468"/>
        <end position="486"/>
    </location>
</feature>
<evidence type="ECO:0000256" key="9">
    <source>
        <dbReference type="HAMAP-Rule" id="MF_01129"/>
    </source>
</evidence>
<sequence>MLQQHGLLFSLGCAVLAILYGVWSIRWILAKPAGNERMQEIAAAIQLGARAYLNRQYMTISIVGVVLFVAIGFALNWLTAIGFAIGAILSGLAGYIGMNVSVRANVRTAEAARSGIAAALAVAFRGGAITGMLVVGLGLLGVAGYFELLGRMGHSPEESLHALIGLAFGSSLISIFARLGGGIFTKGADVGADLVGKVEAGIPEDDPRNPAVIADNVGDNVGDCAGMAADLFETYAVTLIATMLLGGVMFAGNPNAVLYPIVLGGVSIIASIIGTFFVKTSSGGKIMNALYKGVIVSAVLSAIAFWFVTHQLFPTGLDVGNGISISSNSIFYCGLIGLILTGAMVVITEYYTATEFGPVRHVAQASTTGHATNIIAGIGISMKSTALPVLSVCAAIWAAYNFGGLYGIAVAATAMLSMTGMIVALDAYGPITDNAGGIAEMAELPSEVRAVTDPLDAVGNTTKAVTKGYAIGSAGLAALVLFADYTHKLGVEHPDNIYTFDISNHYVIIGLLIGGLIPYLFGAMAMEAVGRAAGSVVEEVRRQFREIKGIMEGTTKPDYSRAVDLLTRSAIKEMMVPSLLPVLVPIIVGFGFGWIGGPMAGAQALGGLLIGTIVTGLFVAISMTTGGGAWDNAKKYIEDGNFGGKGSEAHKAAVTGDTVGDPYKDTAGPAVNPLIKIINIVALLLVPLL</sequence>
<feature type="site" description="Determinant of potassium independence" evidence="9">
    <location>
        <position position="463"/>
    </location>
</feature>
<keyword evidence="8 9" id="KW-0472">Membrane</keyword>
<evidence type="ECO:0000256" key="5">
    <source>
        <dbReference type="ARBA" id="ARBA00022967"/>
    </source>
</evidence>
<keyword evidence="11" id="KW-1185">Reference proteome</keyword>
<dbReference type="GO" id="GO:0004427">
    <property type="term" value="F:inorganic diphosphate phosphatase activity"/>
    <property type="evidence" value="ECO:0007669"/>
    <property type="project" value="UniProtKB-UniRule"/>
</dbReference>
<dbReference type="Pfam" id="PF03030">
    <property type="entry name" value="H_PPase"/>
    <property type="match status" value="1"/>
</dbReference>
<keyword evidence="9" id="KW-1003">Cell membrane</keyword>
<dbReference type="PANTHER" id="PTHR31998">
    <property type="entry name" value="K(+)-INSENSITIVE PYROPHOSPHATE-ENERGIZED PROTON PUMP"/>
    <property type="match status" value="1"/>
</dbReference>
<accession>A0A1I4W6Y6</accession>
<dbReference type="OrthoDB" id="9808652at2"/>
<evidence type="ECO:0000256" key="4">
    <source>
        <dbReference type="ARBA" id="ARBA00022842"/>
    </source>
</evidence>
<evidence type="ECO:0000256" key="3">
    <source>
        <dbReference type="ARBA" id="ARBA00022692"/>
    </source>
</evidence>
<dbReference type="GO" id="GO:0000287">
    <property type="term" value="F:magnesium ion binding"/>
    <property type="evidence" value="ECO:0007669"/>
    <property type="project" value="UniProtKB-UniRule"/>
</dbReference>
<dbReference type="STRING" id="578942.SAMN05216289_10416"/>
<evidence type="ECO:0000313" key="10">
    <source>
        <dbReference type="EMBL" id="SFN08839.1"/>
    </source>
</evidence>
<dbReference type="PIRSF" id="PIRSF001265">
    <property type="entry name" value="H+-PPase"/>
    <property type="match status" value="1"/>
</dbReference>
<feature type="transmembrane region" description="Helical" evidence="9">
    <location>
        <begin position="234"/>
        <end position="251"/>
    </location>
</feature>